<dbReference type="Pfam" id="PF17303">
    <property type="entry name" value="DUF5352"/>
    <property type="match status" value="1"/>
</dbReference>
<dbReference type="Proteomes" id="UP000054047">
    <property type="component" value="Unassembled WGS sequence"/>
</dbReference>
<organism evidence="1 2">
    <name type="scientific">Ancylostoma duodenale</name>
    <dbReference type="NCBI Taxonomy" id="51022"/>
    <lineage>
        <taxon>Eukaryota</taxon>
        <taxon>Metazoa</taxon>
        <taxon>Ecdysozoa</taxon>
        <taxon>Nematoda</taxon>
        <taxon>Chromadorea</taxon>
        <taxon>Rhabditida</taxon>
        <taxon>Rhabditina</taxon>
        <taxon>Rhabditomorpha</taxon>
        <taxon>Strongyloidea</taxon>
        <taxon>Ancylostomatidae</taxon>
        <taxon>Ancylostomatinae</taxon>
        <taxon>Ancylostoma</taxon>
    </lineage>
</organism>
<dbReference type="OrthoDB" id="5891934at2759"/>
<name>A0A0C2CWT5_9BILA</name>
<dbReference type="EMBL" id="KN730148">
    <property type="protein sequence ID" value="KIH61413.1"/>
    <property type="molecule type" value="Genomic_DNA"/>
</dbReference>
<reference evidence="1 2" key="1">
    <citation type="submission" date="2013-12" db="EMBL/GenBank/DDBJ databases">
        <title>Draft genome of the parsitic nematode Ancylostoma duodenale.</title>
        <authorList>
            <person name="Mitreva M."/>
        </authorList>
    </citation>
    <scope>NUCLEOTIDE SEQUENCE [LARGE SCALE GENOMIC DNA]</scope>
    <source>
        <strain evidence="1 2">Zhejiang</strain>
    </source>
</reference>
<dbReference type="InterPro" id="IPR035274">
    <property type="entry name" value="DUF5352"/>
</dbReference>
<evidence type="ECO:0000313" key="2">
    <source>
        <dbReference type="Proteomes" id="UP000054047"/>
    </source>
</evidence>
<dbReference type="AlphaFoldDB" id="A0A0C2CWT5"/>
<proteinExistence type="predicted"/>
<accession>A0A0C2CWT5</accession>
<protein>
    <submittedName>
        <fullName evidence="1">Uncharacterized protein</fullName>
    </submittedName>
</protein>
<evidence type="ECO:0000313" key="1">
    <source>
        <dbReference type="EMBL" id="KIH61413.1"/>
    </source>
</evidence>
<gene>
    <name evidence="1" type="ORF">ANCDUO_08319</name>
</gene>
<keyword evidence="2" id="KW-1185">Reference proteome</keyword>
<sequence>MLFSDDDDDPNAEWCIDPQLKADIRDALGGLEKLSCKGIVDTLVSNLNRPGWAINCVDYENFGFDSFYQVHVLD</sequence>